<evidence type="ECO:0000313" key="3">
    <source>
        <dbReference type="Proteomes" id="UP000179069"/>
    </source>
</evidence>
<dbReference type="AlphaFoldDB" id="A0A1G1VNA5"/>
<evidence type="ECO:0000313" key="2">
    <source>
        <dbReference type="EMBL" id="OGY16824.1"/>
    </source>
</evidence>
<proteinExistence type="predicted"/>
<reference evidence="2 3" key="1">
    <citation type="journal article" date="2016" name="Nat. Commun.">
        <title>Thousands of microbial genomes shed light on interconnected biogeochemical processes in an aquifer system.</title>
        <authorList>
            <person name="Anantharaman K."/>
            <person name="Brown C.T."/>
            <person name="Hug L.A."/>
            <person name="Sharon I."/>
            <person name="Castelle C.J."/>
            <person name="Probst A.J."/>
            <person name="Thomas B.C."/>
            <person name="Singh A."/>
            <person name="Wilkins M.J."/>
            <person name="Karaoz U."/>
            <person name="Brodie E.L."/>
            <person name="Williams K.H."/>
            <person name="Hubbard S.S."/>
            <person name="Banfield J.F."/>
        </authorList>
    </citation>
    <scope>NUCLEOTIDE SEQUENCE [LARGE SCALE GENOMIC DNA]</scope>
</reference>
<protein>
    <submittedName>
        <fullName evidence="2">Uncharacterized protein</fullName>
    </submittedName>
</protein>
<dbReference type="Gene3D" id="1.25.40.10">
    <property type="entry name" value="Tetratricopeptide repeat domain"/>
    <property type="match status" value="1"/>
</dbReference>
<dbReference type="PROSITE" id="PS50005">
    <property type="entry name" value="TPR"/>
    <property type="match status" value="1"/>
</dbReference>
<dbReference type="InterPro" id="IPR011990">
    <property type="entry name" value="TPR-like_helical_dom_sf"/>
</dbReference>
<keyword evidence="1" id="KW-0802">TPR repeat</keyword>
<name>A0A1G1VNA5_9BACT</name>
<evidence type="ECO:0000256" key="1">
    <source>
        <dbReference type="PROSITE-ProRule" id="PRU00339"/>
    </source>
</evidence>
<dbReference type="Proteomes" id="UP000179069">
    <property type="component" value="Unassembled WGS sequence"/>
</dbReference>
<comment type="caution">
    <text evidence="2">The sequence shown here is derived from an EMBL/GenBank/DDBJ whole genome shotgun (WGS) entry which is preliminary data.</text>
</comment>
<sequence>MEIKPLKIYRRFWRSIPQQHFVSAILLLTVIGTQVVPASSPFFANRLSVLKRPRSPLAHLNLSRTSALSSDWFLAAHEFAFALQLVSAADSDRIAGLSSDFDEIKPFVFRRRFLMEDTRRWEEIVQTQPGYRDGHLHLALNYFQLAQQDIALAHWQSARELDPNNEEVAAVGFLLGENTP</sequence>
<dbReference type="EMBL" id="MHCI01000009">
    <property type="protein sequence ID" value="OGY16824.1"/>
    <property type="molecule type" value="Genomic_DNA"/>
</dbReference>
<gene>
    <name evidence="2" type="ORF">A2785_03600</name>
</gene>
<organism evidence="2 3">
    <name type="scientific">Candidatus Chisholmbacteria bacterium RIFCSPHIGHO2_01_FULL_49_18</name>
    <dbReference type="NCBI Taxonomy" id="1797590"/>
    <lineage>
        <taxon>Bacteria</taxon>
        <taxon>Candidatus Chisholmiibacteriota</taxon>
    </lineage>
</organism>
<dbReference type="SUPFAM" id="SSF48452">
    <property type="entry name" value="TPR-like"/>
    <property type="match status" value="1"/>
</dbReference>
<dbReference type="InterPro" id="IPR019734">
    <property type="entry name" value="TPR_rpt"/>
</dbReference>
<accession>A0A1G1VNA5</accession>
<feature type="repeat" description="TPR" evidence="1">
    <location>
        <begin position="132"/>
        <end position="165"/>
    </location>
</feature>